<name>A0AAF0Y940_9TREE</name>
<reference evidence="2" key="1">
    <citation type="submission" date="2023-10" db="EMBL/GenBank/DDBJ databases">
        <authorList>
            <person name="Noh H."/>
        </authorList>
    </citation>
    <scope>NUCLEOTIDE SEQUENCE</scope>
    <source>
        <strain evidence="2">DUCC4014</strain>
    </source>
</reference>
<feature type="compositionally biased region" description="Low complexity" evidence="1">
    <location>
        <begin position="139"/>
        <end position="150"/>
    </location>
</feature>
<protein>
    <submittedName>
        <fullName evidence="2">Uncharacterized protein</fullName>
    </submittedName>
</protein>
<dbReference type="EMBL" id="CP086716">
    <property type="protein sequence ID" value="WOO80229.1"/>
    <property type="molecule type" value="Genomic_DNA"/>
</dbReference>
<dbReference type="AlphaFoldDB" id="A0AAF0Y940"/>
<sequence length="206" mass="20589">MSDLFNQAQGGAAKAQEFLKSEQGQKLAGQYGGQIKDATGIDINKFTGGASSGAGNALGSAQQAGGNALNSAQQAGGNALNSAQQAGGNAANSAQGGLQGLQNQAQSAYEGFGGNDSTTTGGFGRNAGGSAFSRANQLGADANNTNGADASYGNDDDEQSDGYKTGTSTPGYRQEGDEDGRAAEARIRQGFGFTSLAKNNDDEPNI</sequence>
<accession>A0AAF0Y940</accession>
<dbReference type="Proteomes" id="UP000827549">
    <property type="component" value="Chromosome 3"/>
</dbReference>
<dbReference type="RefSeq" id="XP_062626261.1">
    <property type="nucleotide sequence ID" value="XM_062770277.1"/>
</dbReference>
<feature type="region of interest" description="Disordered" evidence="1">
    <location>
        <begin position="52"/>
        <end position="183"/>
    </location>
</feature>
<dbReference type="GeneID" id="87806982"/>
<feature type="compositionally biased region" description="Low complexity" evidence="1">
    <location>
        <begin position="53"/>
        <end position="108"/>
    </location>
</feature>
<keyword evidence="3" id="KW-1185">Reference proteome</keyword>
<evidence type="ECO:0000313" key="3">
    <source>
        <dbReference type="Proteomes" id="UP000827549"/>
    </source>
</evidence>
<evidence type="ECO:0000313" key="2">
    <source>
        <dbReference type="EMBL" id="WOO80229.1"/>
    </source>
</evidence>
<organism evidence="2 3">
    <name type="scientific">Vanrija pseudolonga</name>
    <dbReference type="NCBI Taxonomy" id="143232"/>
    <lineage>
        <taxon>Eukaryota</taxon>
        <taxon>Fungi</taxon>
        <taxon>Dikarya</taxon>
        <taxon>Basidiomycota</taxon>
        <taxon>Agaricomycotina</taxon>
        <taxon>Tremellomycetes</taxon>
        <taxon>Trichosporonales</taxon>
        <taxon>Trichosporonaceae</taxon>
        <taxon>Vanrija</taxon>
    </lineage>
</organism>
<gene>
    <name evidence="2" type="ORF">LOC62_03G003741</name>
</gene>
<proteinExistence type="predicted"/>
<evidence type="ECO:0000256" key="1">
    <source>
        <dbReference type="SAM" id="MobiDB-lite"/>
    </source>
</evidence>